<dbReference type="EMBL" id="VFWZ01000003">
    <property type="protein sequence ID" value="TPN86081.1"/>
    <property type="molecule type" value="Genomic_DNA"/>
</dbReference>
<proteinExistence type="predicted"/>
<comment type="caution">
    <text evidence="2">The sequence shown here is derived from an EMBL/GenBank/DDBJ whole genome shotgun (WGS) entry which is preliminary data.</text>
</comment>
<gene>
    <name evidence="2" type="ORF">FHK87_12470</name>
</gene>
<name>A0A504JHZ2_9FLAO</name>
<dbReference type="OrthoDB" id="9985895at2"/>
<keyword evidence="3" id="KW-1185">Reference proteome</keyword>
<reference evidence="2 3" key="1">
    <citation type="submission" date="2019-06" db="EMBL/GenBank/DDBJ databases">
        <authorList>
            <person name="Meng X."/>
        </authorList>
    </citation>
    <scope>NUCLEOTIDE SEQUENCE [LARGE SCALE GENOMIC DNA]</scope>
    <source>
        <strain evidence="2 3">M625</strain>
    </source>
</reference>
<accession>A0A504JHZ2</accession>
<evidence type="ECO:0000256" key="1">
    <source>
        <dbReference type="SAM" id="Coils"/>
    </source>
</evidence>
<evidence type="ECO:0000313" key="3">
    <source>
        <dbReference type="Proteomes" id="UP000315540"/>
    </source>
</evidence>
<feature type="coiled-coil region" evidence="1">
    <location>
        <begin position="16"/>
        <end position="95"/>
    </location>
</feature>
<dbReference type="RefSeq" id="WP_140593356.1">
    <property type="nucleotide sequence ID" value="NZ_VFWZ01000003.1"/>
</dbReference>
<dbReference type="AlphaFoldDB" id="A0A504JHZ2"/>
<protein>
    <submittedName>
        <fullName evidence="2">Uncharacterized protein</fullName>
    </submittedName>
</protein>
<organism evidence="2 3">
    <name type="scientific">Aquimarina algicola</name>
    <dbReference type="NCBI Taxonomy" id="2589995"/>
    <lineage>
        <taxon>Bacteria</taxon>
        <taxon>Pseudomonadati</taxon>
        <taxon>Bacteroidota</taxon>
        <taxon>Flavobacteriia</taxon>
        <taxon>Flavobacteriales</taxon>
        <taxon>Flavobacteriaceae</taxon>
        <taxon>Aquimarina</taxon>
    </lineage>
</organism>
<keyword evidence="1" id="KW-0175">Coiled coil</keyword>
<evidence type="ECO:0000313" key="2">
    <source>
        <dbReference type="EMBL" id="TPN86081.1"/>
    </source>
</evidence>
<sequence length="105" mass="12653">MYWKEKLRNQSKEELIDRISSLITKTENQAKQLKQKDDAINNYRLKVKSYELKLVKALPNNKKESAKLNQHEALLRDYRLEISDLKDEIDSWKEKYLICLEKLKK</sequence>
<dbReference type="Proteomes" id="UP000315540">
    <property type="component" value="Unassembled WGS sequence"/>
</dbReference>